<organism evidence="1 2">
    <name type="scientific">Novosphingobium bradum</name>
    <dbReference type="NCBI Taxonomy" id="1737444"/>
    <lineage>
        <taxon>Bacteria</taxon>
        <taxon>Pseudomonadati</taxon>
        <taxon>Pseudomonadota</taxon>
        <taxon>Alphaproteobacteria</taxon>
        <taxon>Sphingomonadales</taxon>
        <taxon>Sphingomonadaceae</taxon>
        <taxon>Novosphingobium</taxon>
    </lineage>
</organism>
<reference evidence="2" key="1">
    <citation type="journal article" date="2019" name="Int. J. Syst. Evol. Microbiol.">
        <title>The Global Catalogue of Microorganisms (GCM) 10K type strain sequencing project: providing services to taxonomists for standard genome sequencing and annotation.</title>
        <authorList>
            <consortium name="The Broad Institute Genomics Platform"/>
            <consortium name="The Broad Institute Genome Sequencing Center for Infectious Disease"/>
            <person name="Wu L."/>
            <person name="Ma J."/>
        </authorList>
    </citation>
    <scope>NUCLEOTIDE SEQUENCE [LARGE SCALE GENOMIC DNA]</scope>
    <source>
        <strain evidence="2">KCTC 42984</strain>
    </source>
</reference>
<protein>
    <submittedName>
        <fullName evidence="1">Uncharacterized protein</fullName>
    </submittedName>
</protein>
<dbReference type="Proteomes" id="UP001595604">
    <property type="component" value="Unassembled WGS sequence"/>
</dbReference>
<name>A0ABV7IN46_9SPHN</name>
<keyword evidence="2" id="KW-1185">Reference proteome</keyword>
<comment type="caution">
    <text evidence="1">The sequence shown here is derived from an EMBL/GenBank/DDBJ whole genome shotgun (WGS) entry which is preliminary data.</text>
</comment>
<proteinExistence type="predicted"/>
<dbReference type="RefSeq" id="WP_379508466.1">
    <property type="nucleotide sequence ID" value="NZ_JBHRTQ010000003.1"/>
</dbReference>
<evidence type="ECO:0000313" key="1">
    <source>
        <dbReference type="EMBL" id="MFC3173069.1"/>
    </source>
</evidence>
<gene>
    <name evidence="1" type="ORF">ACFOD9_02260</name>
</gene>
<evidence type="ECO:0000313" key="2">
    <source>
        <dbReference type="Proteomes" id="UP001595604"/>
    </source>
</evidence>
<accession>A0ABV7IN46</accession>
<sequence length="103" mass="11422">MPATNVWAASRTTLAGLIAARLAEAREDLVSQWTAPRRVRSFVLDDLLPPELVTAIHATSFRPERARGLGDLAMRADNALRTAILKLTGNALFRNSHVFRRDD</sequence>
<dbReference type="EMBL" id="JBHRTQ010000003">
    <property type="protein sequence ID" value="MFC3173069.1"/>
    <property type="molecule type" value="Genomic_DNA"/>
</dbReference>